<proteinExistence type="predicted"/>
<keyword evidence="3" id="KW-1185">Reference proteome</keyword>
<keyword evidence="1" id="KW-0472">Membrane</keyword>
<protein>
    <submittedName>
        <fullName evidence="2">Uncharacterized protein</fullName>
    </submittedName>
</protein>
<dbReference type="AlphaFoldDB" id="A0A370PCN7"/>
<reference evidence="2 3" key="1">
    <citation type="submission" date="2018-07" db="EMBL/GenBank/DDBJ databases">
        <title>Section-level genome sequencing of Aspergillus section Nigri to investigate inter- and intra-species variation.</title>
        <authorList>
            <consortium name="DOE Joint Genome Institute"/>
            <person name="Vesth T.C."/>
            <person name="Nybo J.L."/>
            <person name="Theobald S."/>
            <person name="Frisvad J.C."/>
            <person name="Larsen T.O."/>
            <person name="Nielsen K.F."/>
            <person name="Hoof J.B."/>
            <person name="Brandl J."/>
            <person name="Salamov A."/>
            <person name="Riley R."/>
            <person name="Gladden J.M."/>
            <person name="Phatale P."/>
            <person name="Nielsen M.T."/>
            <person name="Lyhne E.K."/>
            <person name="Kogle M.E."/>
            <person name="Strasser K."/>
            <person name="McDonnell E."/>
            <person name="Barry K."/>
            <person name="Clum A."/>
            <person name="Chen C."/>
            <person name="Nolan M."/>
            <person name="Sandor L."/>
            <person name="Kuo A."/>
            <person name="Lipzen A."/>
            <person name="Hainaut M."/>
            <person name="Drula E."/>
            <person name="Tsang A."/>
            <person name="Magnuson J.K."/>
            <person name="Henrissat B."/>
            <person name="Wiebenga A."/>
            <person name="Simmons B.A."/>
            <person name="Makela M.R."/>
            <person name="De vries R.P."/>
            <person name="Grigoriev I.V."/>
            <person name="Mortensen U.H."/>
            <person name="Baker S.E."/>
            <person name="Andersen M.R."/>
        </authorList>
    </citation>
    <scope>NUCLEOTIDE SEQUENCE [LARGE SCALE GENOMIC DNA]</scope>
    <source>
        <strain evidence="2 3">ATCC 13157</strain>
    </source>
</reference>
<keyword evidence="1" id="KW-1133">Transmembrane helix</keyword>
<name>A0A370PCN7_ASPPH</name>
<feature type="transmembrane region" description="Helical" evidence="1">
    <location>
        <begin position="16"/>
        <end position="34"/>
    </location>
</feature>
<organism evidence="2 3">
    <name type="scientific">Aspergillus phoenicis ATCC 13157</name>
    <dbReference type="NCBI Taxonomy" id="1353007"/>
    <lineage>
        <taxon>Eukaryota</taxon>
        <taxon>Fungi</taxon>
        <taxon>Dikarya</taxon>
        <taxon>Ascomycota</taxon>
        <taxon>Pezizomycotina</taxon>
        <taxon>Eurotiomycetes</taxon>
        <taxon>Eurotiomycetidae</taxon>
        <taxon>Eurotiales</taxon>
        <taxon>Aspergillaceae</taxon>
        <taxon>Aspergillus</taxon>
    </lineage>
</organism>
<accession>A0A370PCN7</accession>
<evidence type="ECO:0000313" key="2">
    <source>
        <dbReference type="EMBL" id="RDK39958.1"/>
    </source>
</evidence>
<evidence type="ECO:0000256" key="1">
    <source>
        <dbReference type="SAM" id="Phobius"/>
    </source>
</evidence>
<dbReference type="EMBL" id="KZ851859">
    <property type="protein sequence ID" value="RDK39958.1"/>
    <property type="molecule type" value="Genomic_DNA"/>
</dbReference>
<gene>
    <name evidence="2" type="ORF">M752DRAFT_46237</name>
</gene>
<keyword evidence="1" id="KW-0812">Transmembrane</keyword>
<dbReference type="Proteomes" id="UP000254937">
    <property type="component" value="Unassembled WGS sequence"/>
</dbReference>
<sequence>MTRRPAWAVRRRAASYFLYGVQIGSSSVGARLLLASGRRIPRGVSGDRCLSDRPSVSQAPRLVMDAGSHHVLPNVLDGRQGPSGWRPTASQLRNSSASRPILLPPSSSLHPIHAHRESFITFSKHLHRFSILSLLLLTVSDYGWCPVLALVDSSCRLLMSLI</sequence>
<evidence type="ECO:0000313" key="3">
    <source>
        <dbReference type="Proteomes" id="UP000254937"/>
    </source>
</evidence>